<comment type="function">
    <text evidence="8">May play the central regulatory role in sporulation. It may be an element of the effector pathway responsible for the activation of sporulation genes in response to nutritional stress. Spo0A may act in concert with spo0H (a sigma factor) to control the expression of some genes that are critical to the sporulation process.</text>
</comment>
<dbReference type="Pfam" id="PF00072">
    <property type="entry name" value="Response_reg"/>
    <property type="match status" value="1"/>
</dbReference>
<comment type="caution">
    <text evidence="13">The sequence shown here is derived from an EMBL/GenBank/DDBJ whole genome shotgun (WGS) entry which is preliminary data.</text>
</comment>
<keyword evidence="10" id="KW-0472">Membrane</keyword>
<dbReference type="Gene3D" id="3.30.565.10">
    <property type="entry name" value="Histidine kinase-like ATPase, C-terminal domain"/>
    <property type="match status" value="1"/>
</dbReference>
<keyword evidence="14" id="KW-1185">Reference proteome</keyword>
<dbReference type="EC" id="2.7.13.3" evidence="2"/>
<dbReference type="SUPFAM" id="SSF52172">
    <property type="entry name" value="CheY-like"/>
    <property type="match status" value="1"/>
</dbReference>
<proteinExistence type="predicted"/>
<evidence type="ECO:0000256" key="8">
    <source>
        <dbReference type="ARBA" id="ARBA00024867"/>
    </source>
</evidence>
<evidence type="ECO:0000259" key="11">
    <source>
        <dbReference type="PROSITE" id="PS50109"/>
    </source>
</evidence>
<comment type="catalytic activity">
    <reaction evidence="1">
        <text>ATP + protein L-histidine = ADP + protein N-phospho-L-histidine.</text>
        <dbReference type="EC" id="2.7.13.3"/>
    </reaction>
</comment>
<dbReference type="CDD" id="cd00082">
    <property type="entry name" value="HisKA"/>
    <property type="match status" value="1"/>
</dbReference>
<dbReference type="PROSITE" id="PS50110">
    <property type="entry name" value="RESPONSE_REGULATORY"/>
    <property type="match status" value="1"/>
</dbReference>
<evidence type="ECO:0000256" key="10">
    <source>
        <dbReference type="SAM" id="Phobius"/>
    </source>
</evidence>
<dbReference type="PANTHER" id="PTHR43047">
    <property type="entry name" value="TWO-COMPONENT HISTIDINE PROTEIN KINASE"/>
    <property type="match status" value="1"/>
</dbReference>
<dbReference type="SUPFAM" id="SSF55874">
    <property type="entry name" value="ATPase domain of HSP90 chaperone/DNA topoisomerase II/histidine kinase"/>
    <property type="match status" value="1"/>
</dbReference>
<dbReference type="InterPro" id="IPR004358">
    <property type="entry name" value="Sig_transdc_His_kin-like_C"/>
</dbReference>
<feature type="transmembrane region" description="Helical" evidence="10">
    <location>
        <begin position="289"/>
        <end position="312"/>
    </location>
</feature>
<dbReference type="Proteomes" id="UP001524502">
    <property type="component" value="Unassembled WGS sequence"/>
</dbReference>
<gene>
    <name evidence="13" type="ORF">NE619_05175</name>
</gene>
<dbReference type="InterPro" id="IPR011006">
    <property type="entry name" value="CheY-like_superfamily"/>
</dbReference>
<feature type="domain" description="Histidine kinase" evidence="11">
    <location>
        <begin position="334"/>
        <end position="556"/>
    </location>
</feature>
<keyword evidence="10" id="KW-0812">Transmembrane</keyword>
<dbReference type="Gene3D" id="3.30.450.20">
    <property type="entry name" value="PAS domain"/>
    <property type="match status" value="1"/>
</dbReference>
<dbReference type="InterPro" id="IPR005467">
    <property type="entry name" value="His_kinase_dom"/>
</dbReference>
<evidence type="ECO:0000256" key="3">
    <source>
        <dbReference type="ARBA" id="ARBA00018672"/>
    </source>
</evidence>
<evidence type="ECO:0000256" key="6">
    <source>
        <dbReference type="ARBA" id="ARBA00022777"/>
    </source>
</evidence>
<evidence type="ECO:0000256" key="9">
    <source>
        <dbReference type="PROSITE-ProRule" id="PRU00169"/>
    </source>
</evidence>
<evidence type="ECO:0000259" key="12">
    <source>
        <dbReference type="PROSITE" id="PS50110"/>
    </source>
</evidence>
<dbReference type="Pfam" id="PF00512">
    <property type="entry name" value="HisKA"/>
    <property type="match status" value="1"/>
</dbReference>
<keyword evidence="10" id="KW-1133">Transmembrane helix</keyword>
<dbReference type="InterPro" id="IPR003594">
    <property type="entry name" value="HATPase_dom"/>
</dbReference>
<dbReference type="Pfam" id="PF02518">
    <property type="entry name" value="HATPase_c"/>
    <property type="match status" value="1"/>
</dbReference>
<protein>
    <recommendedName>
        <fullName evidence="3">Stage 0 sporulation protein A homolog</fullName>
        <ecNumber evidence="2">2.7.13.3</ecNumber>
    </recommendedName>
</protein>
<dbReference type="InterPro" id="IPR036097">
    <property type="entry name" value="HisK_dim/P_sf"/>
</dbReference>
<evidence type="ECO:0000313" key="14">
    <source>
        <dbReference type="Proteomes" id="UP001524502"/>
    </source>
</evidence>
<evidence type="ECO:0000256" key="7">
    <source>
        <dbReference type="ARBA" id="ARBA00023012"/>
    </source>
</evidence>
<evidence type="ECO:0000256" key="5">
    <source>
        <dbReference type="ARBA" id="ARBA00022679"/>
    </source>
</evidence>
<evidence type="ECO:0000256" key="1">
    <source>
        <dbReference type="ARBA" id="ARBA00000085"/>
    </source>
</evidence>
<dbReference type="SMART" id="SM00388">
    <property type="entry name" value="HisKA"/>
    <property type="match status" value="1"/>
</dbReference>
<dbReference type="Gene3D" id="1.10.287.130">
    <property type="match status" value="1"/>
</dbReference>
<evidence type="ECO:0000256" key="4">
    <source>
        <dbReference type="ARBA" id="ARBA00022553"/>
    </source>
</evidence>
<dbReference type="InterPro" id="IPR001789">
    <property type="entry name" value="Sig_transdc_resp-reg_receiver"/>
</dbReference>
<dbReference type="CDD" id="cd16922">
    <property type="entry name" value="HATPase_EvgS-ArcB-TorS-like"/>
    <property type="match status" value="1"/>
</dbReference>
<dbReference type="SUPFAM" id="SSF47384">
    <property type="entry name" value="Homodimeric domain of signal transducing histidine kinase"/>
    <property type="match status" value="1"/>
</dbReference>
<dbReference type="RefSeq" id="WP_256131298.1">
    <property type="nucleotide sequence ID" value="NZ_JANFXK010000004.1"/>
</dbReference>
<keyword evidence="4 9" id="KW-0597">Phosphoprotein</keyword>
<feature type="domain" description="Response regulatory" evidence="12">
    <location>
        <begin position="581"/>
        <end position="702"/>
    </location>
</feature>
<dbReference type="SMART" id="SM00448">
    <property type="entry name" value="REC"/>
    <property type="match status" value="1"/>
</dbReference>
<dbReference type="CDD" id="cd17546">
    <property type="entry name" value="REC_hyHK_CKI1_RcsC-like"/>
    <property type="match status" value="1"/>
</dbReference>
<keyword evidence="5" id="KW-0808">Transferase</keyword>
<keyword evidence="6" id="KW-0418">Kinase</keyword>
<name>A0ABT1RLP7_9FIRM</name>
<dbReference type="PRINTS" id="PR00344">
    <property type="entry name" value="BCTRLSENSOR"/>
</dbReference>
<reference evidence="13 14" key="1">
    <citation type="submission" date="2022-06" db="EMBL/GenBank/DDBJ databases">
        <title>Isolation of gut microbiota from human fecal samples.</title>
        <authorList>
            <person name="Pamer E.G."/>
            <person name="Barat B."/>
            <person name="Waligurski E."/>
            <person name="Medina S."/>
            <person name="Paddock L."/>
            <person name="Mostad J."/>
        </authorList>
    </citation>
    <scope>NUCLEOTIDE SEQUENCE [LARGE SCALE GENOMIC DNA]</scope>
    <source>
        <strain evidence="13 14">SL.3.17</strain>
    </source>
</reference>
<feature type="modified residue" description="4-aspartylphosphate" evidence="9">
    <location>
        <position position="633"/>
    </location>
</feature>
<dbReference type="GO" id="GO:0005524">
    <property type="term" value="F:ATP binding"/>
    <property type="evidence" value="ECO:0007669"/>
    <property type="project" value="UniProtKB-KW"/>
</dbReference>
<keyword evidence="7" id="KW-0902">Two-component regulatory system</keyword>
<keyword evidence="13" id="KW-0067">ATP-binding</keyword>
<keyword evidence="13" id="KW-0547">Nucleotide-binding</keyword>
<dbReference type="InterPro" id="IPR036890">
    <property type="entry name" value="HATPase_C_sf"/>
</dbReference>
<dbReference type="InterPro" id="IPR003661">
    <property type="entry name" value="HisK_dim/P_dom"/>
</dbReference>
<accession>A0ABT1RLP7</accession>
<organism evidence="13 14">
    <name type="scientific">Anaerovorax odorimutans</name>
    <dbReference type="NCBI Taxonomy" id="109327"/>
    <lineage>
        <taxon>Bacteria</taxon>
        <taxon>Bacillati</taxon>
        <taxon>Bacillota</taxon>
        <taxon>Clostridia</taxon>
        <taxon>Peptostreptococcales</taxon>
        <taxon>Anaerovoracaceae</taxon>
        <taxon>Anaerovorax</taxon>
    </lineage>
</organism>
<dbReference type="CDD" id="cd12912">
    <property type="entry name" value="PDC2_MCP_like"/>
    <property type="match status" value="1"/>
</dbReference>
<sequence>MRNWRKGKIVAVVLTTLVVLSASVWAYIDRLSHATESSVLTFMKELSWHDLRNIQSELNNSWNEIAAVYSRTETSRCKTIQEVCSRLNIEQTTNIFDLIYLVDSEGKTYSGTNAVQDDSDKIYIRTLLSGDQKFVMRYDESDVLETTRENLVYGVHCNPFRVDGVEFIGIVGFAKINLIEERLKIDSFDQQGYTSIIDVAGNYVVNRNRDAGIGKISNYYEELRDGANLSEKDLESITTRLEQRESFIEYFDYGEDDAQVVSFVPIPESTWSIVLTVPEKVFNKQTQHFVTLTAIMLAVVVLTLCLMMLLIIRMSATSAIARAEAKARGDFLSSMSHEIRTPLNGIVGLNHLMQENLENPNKLKDYLGKSDSTAKYLLSLVNDILDMSKLQAGKVDLLLKPFSLHHLLSMVESITRSRTEEKEIHFQIESDLQAPDLVGDEIRVEQILINILGNAVKFTPKGGRIVLRVFQSEAAAGKITTTFEVEDTGCGISEEFQKKIFNPFSQEHGTISKGMQGTGLGMSISSLLAKQMGGTLSVRSKLGEGSCFTFAMTADLADAVPIVAVDVDAQPLQVETNRKLKILIAEDNELNAEILIELLHTAGFDVSHAADGGQVVEMFEASSANEFDVILMDVQMPVRNGYEAARIIRAMDRPDAKTVVIYACTANTFKADQEKAKESGMDGFIAKPIDVKNLMQMLTLPK</sequence>
<dbReference type="Gene3D" id="3.40.50.2300">
    <property type="match status" value="1"/>
</dbReference>
<dbReference type="EMBL" id="JANFXK010000004">
    <property type="protein sequence ID" value="MCQ4636111.1"/>
    <property type="molecule type" value="Genomic_DNA"/>
</dbReference>
<dbReference type="SMART" id="SM00387">
    <property type="entry name" value="HATPase_c"/>
    <property type="match status" value="1"/>
</dbReference>
<evidence type="ECO:0000313" key="13">
    <source>
        <dbReference type="EMBL" id="MCQ4636111.1"/>
    </source>
</evidence>
<evidence type="ECO:0000256" key="2">
    <source>
        <dbReference type="ARBA" id="ARBA00012438"/>
    </source>
</evidence>
<dbReference type="PROSITE" id="PS50109">
    <property type="entry name" value="HIS_KIN"/>
    <property type="match status" value="1"/>
</dbReference>